<dbReference type="EMBL" id="DSTX01000011">
    <property type="protein sequence ID" value="HFK20841.1"/>
    <property type="molecule type" value="Genomic_DNA"/>
</dbReference>
<comment type="caution">
    <text evidence="2">The sequence shown here is derived from an EMBL/GenBank/DDBJ whole genome shotgun (WGS) entry which is preliminary data.</text>
</comment>
<dbReference type="CDD" id="cd00198">
    <property type="entry name" value="vWFA"/>
    <property type="match status" value="1"/>
</dbReference>
<proteinExistence type="predicted"/>
<accession>A0A7C3FD46</accession>
<organism evidence="2">
    <name type="scientific">Candidatus Methanomethylicus mesodigestus</name>
    <dbReference type="NCBI Taxonomy" id="1867258"/>
    <lineage>
        <taxon>Archaea</taxon>
        <taxon>Thermoproteota</taxon>
        <taxon>Methanosuratincolia</taxon>
        <taxon>Candidatus Methanomethylicales</taxon>
        <taxon>Candidatus Methanomethylicaceae</taxon>
        <taxon>Candidatus Methanomethylicus</taxon>
    </lineage>
</organism>
<dbReference type="Pfam" id="PF00092">
    <property type="entry name" value="VWA"/>
    <property type="match status" value="1"/>
</dbReference>
<dbReference type="AlphaFoldDB" id="A0A7C3FD46"/>
<reference evidence="2" key="1">
    <citation type="journal article" date="2020" name="mSystems">
        <title>Genome- and Community-Level Interaction Insights into Carbon Utilization and Element Cycling Functions of Hydrothermarchaeota in Hydrothermal Sediment.</title>
        <authorList>
            <person name="Zhou Z."/>
            <person name="Liu Y."/>
            <person name="Xu W."/>
            <person name="Pan J."/>
            <person name="Luo Z.H."/>
            <person name="Li M."/>
        </authorList>
    </citation>
    <scope>NUCLEOTIDE SEQUENCE [LARGE SCALE GENOMIC DNA]</scope>
    <source>
        <strain evidence="2">SpSt-468</strain>
    </source>
</reference>
<dbReference type="InterPro" id="IPR002035">
    <property type="entry name" value="VWF_A"/>
</dbReference>
<feature type="domain" description="VWFA" evidence="1">
    <location>
        <begin position="4"/>
        <end position="201"/>
    </location>
</feature>
<dbReference type="InterPro" id="IPR036465">
    <property type="entry name" value="vWFA_dom_sf"/>
</dbReference>
<sequence>MTYSVIYLIDCSKSMNKDEGLEDMITSKLNLVKKGILDLIANGKAFKEGDKIAVMGFKQKQLGAVKMVPVVPLQSYTPSLATDPAIKESVSKLVGEGGTPIARAIRETITLLMDEPIGKKGIMLITDSSENSGEDPRLVVYDALLNGVRIDIVGLGTPADDPTLKPLAERTGGRYSTVVTPQDFDKAIVWDRFSGNAFDDIFFVAYNYAQLKGEARKIEEERAAGRLGDPLYSARKSEVAAKIEALKPEIAKKLSELHAKLDSLKASLNEPINQLIEMNSRLKRREIDADGYFEIAAPIEEKVGRINCEIAMVQQLLDSLNNSK</sequence>
<dbReference type="SMART" id="SM00327">
    <property type="entry name" value="VWA"/>
    <property type="match status" value="1"/>
</dbReference>
<protein>
    <submittedName>
        <fullName evidence="2">VWA domain-containing protein</fullName>
    </submittedName>
</protein>
<dbReference type="SUPFAM" id="SSF53300">
    <property type="entry name" value="vWA-like"/>
    <property type="match status" value="1"/>
</dbReference>
<dbReference type="Gene3D" id="3.40.50.410">
    <property type="entry name" value="von Willebrand factor, type A domain"/>
    <property type="match status" value="1"/>
</dbReference>
<name>A0A7C3FD46_9CREN</name>
<evidence type="ECO:0000259" key="1">
    <source>
        <dbReference type="PROSITE" id="PS50234"/>
    </source>
</evidence>
<dbReference type="PROSITE" id="PS50234">
    <property type="entry name" value="VWFA"/>
    <property type="match status" value="1"/>
</dbReference>
<gene>
    <name evidence="2" type="ORF">ENS19_06095</name>
</gene>
<evidence type="ECO:0000313" key="2">
    <source>
        <dbReference type="EMBL" id="HFK20841.1"/>
    </source>
</evidence>